<name>A0A538TDC6_UNCEI</name>
<feature type="short sequence motif" description="Gly-cisPro motif, important for rejection of L-amino acids" evidence="2">
    <location>
        <begin position="137"/>
        <end position="138"/>
    </location>
</feature>
<dbReference type="Pfam" id="PF02580">
    <property type="entry name" value="Tyr_Deacylase"/>
    <property type="match status" value="1"/>
</dbReference>
<comment type="function">
    <text evidence="2">An aminoacyl-tRNA editing enzyme that deacylates mischarged D-aminoacyl-tRNAs. Also deacylates mischarged glycyl-tRNA(Ala), protecting cells against glycine mischarging by AlaRS. Acts via tRNA-based rather than protein-based catalysis; rejects L-amino acids rather than detecting D-amino acids in the active site. By recycling D-aminoacyl-tRNA to D-amino acids and free tRNA molecules, this enzyme counteracts the toxicity associated with the formation of D-aminoacyl-tRNA entities in vivo and helps enforce protein L-homochirality.</text>
</comment>
<dbReference type="EMBL" id="VBOX01000099">
    <property type="protein sequence ID" value="TMQ61554.1"/>
    <property type="molecule type" value="Genomic_DNA"/>
</dbReference>
<dbReference type="NCBIfam" id="TIGR00256">
    <property type="entry name" value="D-aminoacyl-tRNA deacylase"/>
    <property type="match status" value="1"/>
</dbReference>
<dbReference type="InterPro" id="IPR023509">
    <property type="entry name" value="DTD-like_sf"/>
</dbReference>
<evidence type="ECO:0000313" key="4">
    <source>
        <dbReference type="Proteomes" id="UP000317366"/>
    </source>
</evidence>
<keyword evidence="2 3" id="KW-0378">Hydrolase</keyword>
<comment type="domain">
    <text evidence="2">A Gly-cisPro motif from one monomer fits into the active site of the other monomer to allow specific chiral rejection of L-amino acids.</text>
</comment>
<dbReference type="PANTHER" id="PTHR10472:SF5">
    <property type="entry name" value="D-AMINOACYL-TRNA DEACYLASE 1"/>
    <property type="match status" value="1"/>
</dbReference>
<dbReference type="GO" id="GO:0005737">
    <property type="term" value="C:cytoplasm"/>
    <property type="evidence" value="ECO:0007669"/>
    <property type="project" value="UniProtKB-SubCell"/>
</dbReference>
<dbReference type="Proteomes" id="UP000317366">
    <property type="component" value="Unassembled WGS sequence"/>
</dbReference>
<dbReference type="HAMAP" id="MF_00518">
    <property type="entry name" value="Deacylase_Dtd"/>
    <property type="match status" value="1"/>
</dbReference>
<dbReference type="Gene3D" id="3.50.80.10">
    <property type="entry name" value="D-tyrosyl-tRNA(Tyr) deacylase"/>
    <property type="match status" value="1"/>
</dbReference>
<comment type="subcellular location">
    <subcellularLocation>
        <location evidence="2">Cytoplasm</location>
    </subcellularLocation>
</comment>
<comment type="catalytic activity">
    <reaction evidence="2">
        <text>glycyl-tRNA(Ala) + H2O = tRNA(Ala) + glycine + H(+)</text>
        <dbReference type="Rhea" id="RHEA:53744"/>
        <dbReference type="Rhea" id="RHEA-COMP:9657"/>
        <dbReference type="Rhea" id="RHEA-COMP:13640"/>
        <dbReference type="ChEBI" id="CHEBI:15377"/>
        <dbReference type="ChEBI" id="CHEBI:15378"/>
        <dbReference type="ChEBI" id="CHEBI:57305"/>
        <dbReference type="ChEBI" id="CHEBI:78442"/>
        <dbReference type="ChEBI" id="CHEBI:78522"/>
    </reaction>
</comment>
<dbReference type="GO" id="GO:0000049">
    <property type="term" value="F:tRNA binding"/>
    <property type="evidence" value="ECO:0007669"/>
    <property type="project" value="UniProtKB-UniRule"/>
</dbReference>
<evidence type="ECO:0000313" key="3">
    <source>
        <dbReference type="EMBL" id="TMQ61554.1"/>
    </source>
</evidence>
<keyword evidence="2" id="KW-0820">tRNA-binding</keyword>
<dbReference type="PANTHER" id="PTHR10472">
    <property type="entry name" value="D-TYROSYL-TRNA TYR DEACYLASE"/>
    <property type="match status" value="1"/>
</dbReference>
<evidence type="ECO:0000256" key="2">
    <source>
        <dbReference type="HAMAP-Rule" id="MF_00518"/>
    </source>
</evidence>
<dbReference type="EC" id="3.1.1.96" evidence="2"/>
<dbReference type="GO" id="GO:0051500">
    <property type="term" value="F:D-tyrosyl-tRNA(Tyr) deacylase activity"/>
    <property type="evidence" value="ECO:0007669"/>
    <property type="project" value="TreeGrafter"/>
</dbReference>
<comment type="similarity">
    <text evidence="1 2">Belongs to the DTD family.</text>
</comment>
<dbReference type="EC" id="3.1.1.-" evidence="2"/>
<accession>A0A538TDC6</accession>
<proteinExistence type="inferred from homology"/>
<dbReference type="InterPro" id="IPR003732">
    <property type="entry name" value="Daa-tRNA_deacyls_DTD"/>
</dbReference>
<dbReference type="AlphaFoldDB" id="A0A538TDC6"/>
<dbReference type="GO" id="GO:0043908">
    <property type="term" value="F:Ser(Gly)-tRNA(Ala) hydrolase activity"/>
    <property type="evidence" value="ECO:0007669"/>
    <property type="project" value="UniProtKB-UniRule"/>
</dbReference>
<comment type="catalytic activity">
    <reaction evidence="2">
        <text>a D-aminoacyl-tRNA + H2O = a tRNA + a D-alpha-amino acid + H(+)</text>
        <dbReference type="Rhea" id="RHEA:13953"/>
        <dbReference type="Rhea" id="RHEA-COMP:10123"/>
        <dbReference type="Rhea" id="RHEA-COMP:10124"/>
        <dbReference type="ChEBI" id="CHEBI:15377"/>
        <dbReference type="ChEBI" id="CHEBI:15378"/>
        <dbReference type="ChEBI" id="CHEBI:59871"/>
        <dbReference type="ChEBI" id="CHEBI:78442"/>
        <dbReference type="ChEBI" id="CHEBI:79333"/>
        <dbReference type="EC" id="3.1.1.96"/>
    </reaction>
</comment>
<dbReference type="GO" id="GO:0019478">
    <property type="term" value="P:D-amino acid catabolic process"/>
    <property type="evidence" value="ECO:0007669"/>
    <property type="project" value="UniProtKB-UniRule"/>
</dbReference>
<keyword evidence="2" id="KW-0694">RNA-binding</keyword>
<organism evidence="3 4">
    <name type="scientific">Eiseniibacteriota bacterium</name>
    <dbReference type="NCBI Taxonomy" id="2212470"/>
    <lineage>
        <taxon>Bacteria</taxon>
        <taxon>Candidatus Eiseniibacteriota</taxon>
    </lineage>
</organism>
<reference evidence="3 4" key="1">
    <citation type="journal article" date="2019" name="Nat. Microbiol.">
        <title>Mediterranean grassland soil C-N compound turnover is dependent on rainfall and depth, and is mediated by genomically divergent microorganisms.</title>
        <authorList>
            <person name="Diamond S."/>
            <person name="Andeer P.F."/>
            <person name="Li Z."/>
            <person name="Crits-Christoph A."/>
            <person name="Burstein D."/>
            <person name="Anantharaman K."/>
            <person name="Lane K.R."/>
            <person name="Thomas B.C."/>
            <person name="Pan C."/>
            <person name="Northen T.R."/>
            <person name="Banfield J.F."/>
        </authorList>
    </citation>
    <scope>NUCLEOTIDE SEQUENCE [LARGE SCALE GENOMIC DNA]</scope>
    <source>
        <strain evidence="3">WS_7</strain>
    </source>
</reference>
<protein>
    <recommendedName>
        <fullName evidence="2">D-aminoacyl-tRNA deacylase</fullName>
        <shortName evidence="2">DTD</shortName>
        <ecNumber evidence="2">3.1.1.96</ecNumber>
    </recommendedName>
    <alternativeName>
        <fullName evidence="2">Gly-tRNA(Ala) deacylase</fullName>
        <ecNumber evidence="2">3.1.1.-</ecNumber>
    </alternativeName>
</protein>
<dbReference type="GO" id="GO:0106026">
    <property type="term" value="F:Gly-tRNA(Ala) deacylase activity"/>
    <property type="evidence" value="ECO:0007669"/>
    <property type="project" value="UniProtKB-UniRule"/>
</dbReference>
<comment type="caution">
    <text evidence="3">The sequence shown here is derived from an EMBL/GenBank/DDBJ whole genome shotgun (WGS) entry which is preliminary data.</text>
</comment>
<dbReference type="FunFam" id="3.50.80.10:FF:000001">
    <property type="entry name" value="D-aminoacyl-tRNA deacylase"/>
    <property type="match status" value="1"/>
</dbReference>
<comment type="subunit">
    <text evidence="2">Homodimer.</text>
</comment>
<evidence type="ECO:0000256" key="1">
    <source>
        <dbReference type="ARBA" id="ARBA00009673"/>
    </source>
</evidence>
<dbReference type="SUPFAM" id="SSF69500">
    <property type="entry name" value="DTD-like"/>
    <property type="match status" value="1"/>
</dbReference>
<keyword evidence="2" id="KW-0963">Cytoplasm</keyword>
<gene>
    <name evidence="2" type="primary">dtd</name>
    <name evidence="3" type="ORF">E6K77_10040</name>
</gene>
<sequence>MRALLQRVSRAAVRVEGIEIARIDRGLLILLGVSTRDVSGSEGKLAARCSELRIFEDDQGKMNRSVREIGGAALVVPQFTLYADVSRGRRPSLDGAAPPGPAELAFSTFCAALVALGIPTERGRFGASMEVELVNQGPATFLLEVAPPEA</sequence>